<dbReference type="EMBL" id="CP041235">
    <property type="protein sequence ID" value="QOP43436.1"/>
    <property type="molecule type" value="Genomic_DNA"/>
</dbReference>
<evidence type="ECO:0000313" key="4">
    <source>
        <dbReference type="Proteomes" id="UP000593719"/>
    </source>
</evidence>
<evidence type="ECO:0000313" key="2">
    <source>
        <dbReference type="EMBL" id="QOP43274.1"/>
    </source>
</evidence>
<keyword evidence="4" id="KW-1185">Reference proteome</keyword>
<dbReference type="EMBL" id="CP041235">
    <property type="protein sequence ID" value="QOP43274.1"/>
    <property type="molecule type" value="Genomic_DNA"/>
</dbReference>
<dbReference type="SUPFAM" id="SSF46689">
    <property type="entry name" value="Homeodomain-like"/>
    <property type="match status" value="1"/>
</dbReference>
<dbReference type="AlphaFoldDB" id="A0A7M1AYY0"/>
<dbReference type="Pfam" id="PF13551">
    <property type="entry name" value="HTH_29"/>
    <property type="match status" value="1"/>
</dbReference>
<dbReference type="InterPro" id="IPR009057">
    <property type="entry name" value="Homeodomain-like_sf"/>
</dbReference>
<evidence type="ECO:0000313" key="3">
    <source>
        <dbReference type="EMBL" id="QOP43436.1"/>
    </source>
</evidence>
<dbReference type="KEGG" id="ssei:FJR45_05500"/>
<dbReference type="RefSeq" id="WP_193151010.1">
    <property type="nucleotide sequence ID" value="NZ_CP041235.1"/>
</dbReference>
<accession>A0A7M1AYY0</accession>
<gene>
    <name evidence="1" type="ORF">FJR45_01265</name>
    <name evidence="2" type="ORF">FJR45_04665</name>
    <name evidence="3" type="ORF">FJR45_05500</name>
</gene>
<proteinExistence type="predicted"/>
<reference evidence="1 4" key="1">
    <citation type="submission" date="2019-06" db="EMBL/GenBank/DDBJ databases">
        <title>Sulfurimonas gotlandica sp. nov., a chemoautotrophic and psychrotolerant epsilonproteobacterium isolated from a pelagic redoxcline, and an emended description of the genus Sulfurimonas.</title>
        <authorList>
            <person name="Wang S."/>
            <person name="Jiang L."/>
            <person name="Shao Z."/>
        </authorList>
    </citation>
    <scope>NUCLEOTIDE SEQUENCE [LARGE SCALE GENOMIC DNA]</scope>
    <source>
        <strain evidence="1 4">S2-6</strain>
    </source>
</reference>
<dbReference type="KEGG" id="ssei:FJR45_01265"/>
<dbReference type="EMBL" id="CP041235">
    <property type="protein sequence ID" value="QOP42651.1"/>
    <property type="molecule type" value="Genomic_DNA"/>
</dbReference>
<evidence type="ECO:0000313" key="1">
    <source>
        <dbReference type="EMBL" id="QOP42651.1"/>
    </source>
</evidence>
<dbReference type="Proteomes" id="UP000593719">
    <property type="component" value="Chromosome"/>
</dbReference>
<protein>
    <submittedName>
        <fullName evidence="1">Helix-turn-helix domain-containing protein</fullName>
    </submittedName>
</protein>
<sequence length="100" mass="11716">MRHSSYIKLDEKEELELYKFIEESNKAREKKRAMGVLLNSQKISVLEISKKLSSCTDAVYNWLIRYKRGGVASLKDIPQQGRPKILKVEDEDKIKEVFKK</sequence>
<organism evidence="1 4">
    <name type="scientific">Sulfurimonas sediminis</name>
    <dbReference type="NCBI Taxonomy" id="2590020"/>
    <lineage>
        <taxon>Bacteria</taxon>
        <taxon>Pseudomonadati</taxon>
        <taxon>Campylobacterota</taxon>
        <taxon>Epsilonproteobacteria</taxon>
        <taxon>Campylobacterales</taxon>
        <taxon>Sulfurimonadaceae</taxon>
        <taxon>Sulfurimonas</taxon>
    </lineage>
</organism>
<dbReference type="KEGG" id="ssei:FJR45_04665"/>
<name>A0A7M1AYY0_9BACT</name>